<evidence type="ECO:0000259" key="7">
    <source>
        <dbReference type="PROSITE" id="PS50048"/>
    </source>
</evidence>
<dbReference type="eggNOG" id="ENOG502RZG2">
    <property type="taxonomic scope" value="Eukaryota"/>
</dbReference>
<feature type="domain" description="Zn(2)-C6 fungal-type" evidence="7">
    <location>
        <begin position="3"/>
        <end position="32"/>
    </location>
</feature>
<dbReference type="EMBL" id="BN001304">
    <property type="protein sequence ID" value="CBF78579.1"/>
    <property type="molecule type" value="Genomic_DNA"/>
</dbReference>
<accession>Q5AWI7</accession>
<dbReference type="KEGG" id="ani:ANIA_07343"/>
<dbReference type="SMART" id="SM00066">
    <property type="entry name" value="GAL4"/>
    <property type="match status" value="1"/>
</dbReference>
<dbReference type="GO" id="GO:0000981">
    <property type="term" value="F:DNA-binding transcription factor activity, RNA polymerase II-specific"/>
    <property type="evidence" value="ECO:0007669"/>
    <property type="project" value="InterPro"/>
</dbReference>
<dbReference type="PROSITE" id="PS00463">
    <property type="entry name" value="ZN2_CY6_FUNGAL_1"/>
    <property type="match status" value="1"/>
</dbReference>
<keyword evidence="4" id="KW-0804">Transcription</keyword>
<keyword evidence="2" id="KW-0805">Transcription regulation</keyword>
<dbReference type="AlphaFoldDB" id="Q5AWI7"/>
<evidence type="ECO:0000256" key="1">
    <source>
        <dbReference type="ARBA" id="ARBA00022723"/>
    </source>
</evidence>
<dbReference type="Proteomes" id="UP000000560">
    <property type="component" value="Chromosome IV"/>
</dbReference>
<evidence type="ECO:0000256" key="5">
    <source>
        <dbReference type="ARBA" id="ARBA00023242"/>
    </source>
</evidence>
<reference evidence="9" key="1">
    <citation type="journal article" date="2005" name="Nature">
        <title>Sequencing of Aspergillus nidulans and comparative analysis with A. fumigatus and A. oryzae.</title>
        <authorList>
            <person name="Galagan J.E."/>
            <person name="Calvo S.E."/>
            <person name="Cuomo C."/>
            <person name="Ma L.J."/>
            <person name="Wortman J.R."/>
            <person name="Batzoglou S."/>
            <person name="Lee S.I."/>
            <person name="Basturkmen M."/>
            <person name="Spevak C.C."/>
            <person name="Clutterbuck J."/>
            <person name="Kapitonov V."/>
            <person name="Jurka J."/>
            <person name="Scazzocchio C."/>
            <person name="Farman M."/>
            <person name="Butler J."/>
            <person name="Purcell S."/>
            <person name="Harris S."/>
            <person name="Braus G.H."/>
            <person name="Draht O."/>
            <person name="Busch S."/>
            <person name="D'Enfert C."/>
            <person name="Bouchier C."/>
            <person name="Goldman G.H."/>
            <person name="Bell-Pedersen D."/>
            <person name="Griffiths-Jones S."/>
            <person name="Doonan J.H."/>
            <person name="Yu J."/>
            <person name="Vienken K."/>
            <person name="Pain A."/>
            <person name="Freitag M."/>
            <person name="Selker E.U."/>
            <person name="Archer D.B."/>
            <person name="Penalva M.A."/>
            <person name="Oakley B.R."/>
            <person name="Momany M."/>
            <person name="Tanaka T."/>
            <person name="Kumagai T."/>
            <person name="Asai K."/>
            <person name="Machida M."/>
            <person name="Nierman W.C."/>
            <person name="Denning D.W."/>
            <person name="Caddick M."/>
            <person name="Hynes M."/>
            <person name="Paoletti M."/>
            <person name="Fischer R."/>
            <person name="Miller B."/>
            <person name="Dyer P."/>
            <person name="Sachs M.S."/>
            <person name="Osmani S.A."/>
            <person name="Birren B.W."/>
        </authorList>
    </citation>
    <scope>NUCLEOTIDE SEQUENCE [LARGE SCALE GENOMIC DNA]</scope>
    <source>
        <strain evidence="9">FGSC A4 / ATCC 38163 / CBS 112.46 / NRRL 194 / M139</strain>
    </source>
</reference>
<evidence type="ECO:0000256" key="4">
    <source>
        <dbReference type="ARBA" id="ARBA00023163"/>
    </source>
</evidence>
<dbReference type="InterPro" id="IPR007219">
    <property type="entry name" value="XnlR_reg_dom"/>
</dbReference>
<dbReference type="OrthoDB" id="2740448at2759"/>
<dbReference type="PANTHER" id="PTHR31668:SF19">
    <property type="entry name" value="ZN(2)-C6 FUNGAL-TYPE DOMAIN-CONTAINING PROTEIN-RELATED"/>
    <property type="match status" value="1"/>
</dbReference>
<organism evidence="8 9">
    <name type="scientific">Emericella nidulans (strain FGSC A4 / ATCC 38163 / CBS 112.46 / NRRL 194 / M139)</name>
    <name type="common">Aspergillus nidulans</name>
    <dbReference type="NCBI Taxonomy" id="227321"/>
    <lineage>
        <taxon>Eukaryota</taxon>
        <taxon>Fungi</taxon>
        <taxon>Dikarya</taxon>
        <taxon>Ascomycota</taxon>
        <taxon>Pezizomycotina</taxon>
        <taxon>Eurotiomycetes</taxon>
        <taxon>Eurotiomycetidae</taxon>
        <taxon>Eurotiales</taxon>
        <taxon>Aspergillaceae</taxon>
        <taxon>Aspergillus</taxon>
        <taxon>Aspergillus subgen. Nidulantes</taxon>
    </lineage>
</organism>
<dbReference type="SUPFAM" id="SSF57701">
    <property type="entry name" value="Zn2/Cys6 DNA-binding domain"/>
    <property type="match status" value="1"/>
</dbReference>
<dbReference type="GO" id="GO:0003677">
    <property type="term" value="F:DNA binding"/>
    <property type="evidence" value="ECO:0007669"/>
    <property type="project" value="UniProtKB-KW"/>
</dbReference>
<dbReference type="GO" id="GO:0006351">
    <property type="term" value="P:DNA-templated transcription"/>
    <property type="evidence" value="ECO:0007669"/>
    <property type="project" value="InterPro"/>
</dbReference>
<dbReference type="OMA" id="YDICECL"/>
<evidence type="ECO:0000313" key="8">
    <source>
        <dbReference type="EMBL" id="CBF78579.1"/>
    </source>
</evidence>
<evidence type="ECO:0000256" key="3">
    <source>
        <dbReference type="ARBA" id="ARBA00023125"/>
    </source>
</evidence>
<dbReference type="InParanoid" id="Q5AWI7"/>
<reference evidence="9" key="2">
    <citation type="journal article" date="2009" name="Fungal Genet. Biol.">
        <title>The 2008 update of the Aspergillus nidulans genome annotation: a community effort.</title>
        <authorList>
            <person name="Wortman J.R."/>
            <person name="Gilsenan J.M."/>
            <person name="Joardar V."/>
            <person name="Deegan J."/>
            <person name="Clutterbuck J."/>
            <person name="Andersen M.R."/>
            <person name="Archer D."/>
            <person name="Bencina M."/>
            <person name="Braus G."/>
            <person name="Coutinho P."/>
            <person name="von Dohren H."/>
            <person name="Doonan J."/>
            <person name="Driessen A.J."/>
            <person name="Durek P."/>
            <person name="Espeso E."/>
            <person name="Fekete E."/>
            <person name="Flipphi M."/>
            <person name="Estrada C.G."/>
            <person name="Geysens S."/>
            <person name="Goldman G."/>
            <person name="de Groot P.W."/>
            <person name="Hansen K."/>
            <person name="Harris S.D."/>
            <person name="Heinekamp T."/>
            <person name="Helmstaedt K."/>
            <person name="Henrissat B."/>
            <person name="Hofmann G."/>
            <person name="Homan T."/>
            <person name="Horio T."/>
            <person name="Horiuchi H."/>
            <person name="James S."/>
            <person name="Jones M."/>
            <person name="Karaffa L."/>
            <person name="Karanyi Z."/>
            <person name="Kato M."/>
            <person name="Keller N."/>
            <person name="Kelly D.E."/>
            <person name="Kiel J.A."/>
            <person name="Kim J.M."/>
            <person name="van der Klei I.J."/>
            <person name="Klis F.M."/>
            <person name="Kovalchuk A."/>
            <person name="Krasevec N."/>
            <person name="Kubicek C.P."/>
            <person name="Liu B."/>
            <person name="Maccabe A."/>
            <person name="Meyer V."/>
            <person name="Mirabito P."/>
            <person name="Miskei M."/>
            <person name="Mos M."/>
            <person name="Mullins J."/>
            <person name="Nelson D.R."/>
            <person name="Nielsen J."/>
            <person name="Oakley B.R."/>
            <person name="Osmani S.A."/>
            <person name="Pakula T."/>
            <person name="Paszewski A."/>
            <person name="Paulsen I."/>
            <person name="Pilsyk S."/>
            <person name="Pocsi I."/>
            <person name="Punt P.J."/>
            <person name="Ram A.F."/>
            <person name="Ren Q."/>
            <person name="Robellet X."/>
            <person name="Robson G."/>
            <person name="Seiboth B."/>
            <person name="van Solingen P."/>
            <person name="Specht T."/>
            <person name="Sun J."/>
            <person name="Taheri-Talesh N."/>
            <person name="Takeshita N."/>
            <person name="Ussery D."/>
            <person name="vanKuyk P.A."/>
            <person name="Visser H."/>
            <person name="van de Vondervoort P.J."/>
            <person name="de Vries R.P."/>
            <person name="Walton J."/>
            <person name="Xiang X."/>
            <person name="Xiong Y."/>
            <person name="Zeng A.P."/>
            <person name="Brandt B.W."/>
            <person name="Cornell M.J."/>
            <person name="van den Hondel C.A."/>
            <person name="Visser J."/>
            <person name="Oliver S.G."/>
            <person name="Turner G."/>
        </authorList>
    </citation>
    <scope>GENOME REANNOTATION</scope>
    <source>
        <strain evidence="9">FGSC A4 / ATCC 38163 / CBS 112.46 / NRRL 194 / M139</strain>
    </source>
</reference>
<name>Q5AWI7_EMENI</name>
<gene>
    <name evidence="8" type="ORF">ANIA_07343</name>
</gene>
<keyword evidence="3" id="KW-0238">DNA-binding</keyword>
<proteinExistence type="predicted"/>
<dbReference type="InterPro" id="IPR050797">
    <property type="entry name" value="Carb_Metab_Trans_Reg"/>
</dbReference>
<dbReference type="CDD" id="cd12148">
    <property type="entry name" value="fungal_TF_MHR"/>
    <property type="match status" value="1"/>
</dbReference>
<accession>C8VCK8</accession>
<dbReference type="RefSeq" id="XP_680612.1">
    <property type="nucleotide sequence ID" value="XM_675520.1"/>
</dbReference>
<keyword evidence="5" id="KW-0539">Nucleus</keyword>
<sequence length="612" mass="68152">MQSCDICRKRKVKCDRRTPCARCRRLRQPCTYTDILRKKGPKFVHSYPRIYSTALTASGSGSESVSTPSLMGPLTTSVCGSSETLPLPSLMSRNVGTDLGVEASIQIHSSSGIQSSVDSGAGTASEPDEELNLDLDFDFEDVPSGQQLRPPQNSGLDRAFNPDVPLGSLGRTAGLETSLEGILSVYIEKLHPLFPVADLREIQDTLRAGGCGQNSNYEKNYGFDPTQYALLCSLCAVTYAQLTFSSGRGLSSFPATMDQIQGHEHACLKYLQAALEAQRQSDHPQVNHKSRQGQANGGSVKSKARDKILTSFYLFMTYWSLKQMTHAWWYLRECITLLLSVRMHQEEEHRKLDMREAETSRVLFWGVFVAERTFCIIHDKPVTLRPWINLPRVPSLLDEKEHVTAIPGFVRLVTQFRGLDVDLSGCWTAAGFVTPISRSLSHGTGVTTATTDASRIAAGYEYDDTGLETEAWIPLQQLDLAITREWLRAEMWKLGTPGHQQSSSPREFVAALVKEGGQWRLEEPLLIGKATLGILQSMEEILQDNWSAIMDEKLYDICECLCDIRPVIQTRQNGVRDVEVEINLDQILRGLLDCLARLRGRSAYLLASRLGD</sequence>
<dbReference type="STRING" id="227321.Q5AWI7"/>
<dbReference type="GO" id="GO:0008270">
    <property type="term" value="F:zinc ion binding"/>
    <property type="evidence" value="ECO:0007669"/>
    <property type="project" value="InterPro"/>
</dbReference>
<dbReference type="InterPro" id="IPR036864">
    <property type="entry name" value="Zn2-C6_fun-type_DNA-bd_sf"/>
</dbReference>
<dbReference type="InterPro" id="IPR001138">
    <property type="entry name" value="Zn2Cys6_DnaBD"/>
</dbReference>
<dbReference type="CDD" id="cd00067">
    <property type="entry name" value="GAL4"/>
    <property type="match status" value="1"/>
</dbReference>
<dbReference type="PANTHER" id="PTHR31668">
    <property type="entry name" value="GLUCOSE TRANSPORT TRANSCRIPTION REGULATOR RGT1-RELATED-RELATED"/>
    <property type="match status" value="1"/>
</dbReference>
<keyword evidence="9" id="KW-1185">Reference proteome</keyword>
<dbReference type="PROSITE" id="PS50048">
    <property type="entry name" value="ZN2_CY6_FUNGAL_2"/>
    <property type="match status" value="1"/>
</dbReference>
<evidence type="ECO:0000256" key="6">
    <source>
        <dbReference type="SAM" id="MobiDB-lite"/>
    </source>
</evidence>
<dbReference type="GeneID" id="2869791"/>
<dbReference type="Pfam" id="PF00172">
    <property type="entry name" value="Zn_clus"/>
    <property type="match status" value="1"/>
</dbReference>
<feature type="region of interest" description="Disordered" evidence="6">
    <location>
        <begin position="281"/>
        <end position="302"/>
    </location>
</feature>
<dbReference type="HOGENOM" id="CLU_463221_0_0_1"/>
<evidence type="ECO:0000256" key="2">
    <source>
        <dbReference type="ARBA" id="ARBA00023015"/>
    </source>
</evidence>
<dbReference type="Pfam" id="PF04082">
    <property type="entry name" value="Fungal_trans"/>
    <property type="match status" value="1"/>
</dbReference>
<dbReference type="Gene3D" id="4.10.240.10">
    <property type="entry name" value="Zn(2)-C6 fungal-type DNA-binding domain"/>
    <property type="match status" value="1"/>
</dbReference>
<evidence type="ECO:0000313" key="9">
    <source>
        <dbReference type="Proteomes" id="UP000000560"/>
    </source>
</evidence>
<protein>
    <submittedName>
        <fullName evidence="8">Zn(II)2Cys6 transcription factor (Eurofung)</fullName>
    </submittedName>
</protein>
<keyword evidence="1" id="KW-0479">Metal-binding</keyword>